<dbReference type="RefSeq" id="WP_168880275.1">
    <property type="nucleotide sequence ID" value="NZ_JABAIL010000001.1"/>
</dbReference>
<comment type="caution">
    <text evidence="2">The sequence shown here is derived from an EMBL/GenBank/DDBJ whole genome shotgun (WGS) entry which is preliminary data.</text>
</comment>
<gene>
    <name evidence="2" type="ORF">HGP29_00070</name>
</gene>
<keyword evidence="3" id="KW-1185">Reference proteome</keyword>
<reference evidence="2 3" key="1">
    <citation type="submission" date="2020-04" db="EMBL/GenBank/DDBJ databases">
        <title>Flammeovirga sp. SR4, a novel species isolated from seawater.</title>
        <authorList>
            <person name="Wang X."/>
        </authorList>
    </citation>
    <scope>NUCLEOTIDE SEQUENCE [LARGE SCALE GENOMIC DNA]</scope>
    <source>
        <strain evidence="2 3">SR4</strain>
    </source>
</reference>
<feature type="signal peptide" evidence="1">
    <location>
        <begin position="1"/>
        <end position="21"/>
    </location>
</feature>
<dbReference type="Proteomes" id="UP000585050">
    <property type="component" value="Unassembled WGS sequence"/>
</dbReference>
<feature type="chain" id="PRO_5030989465" description="DUF3299 domain-containing protein" evidence="1">
    <location>
        <begin position="22"/>
        <end position="148"/>
    </location>
</feature>
<name>A0A7X8SG61_9BACT</name>
<dbReference type="Gene3D" id="2.40.50.870">
    <property type="entry name" value="Protein of unknown function (DUF3299)"/>
    <property type="match status" value="1"/>
</dbReference>
<organism evidence="2 3">
    <name type="scientific">Flammeovirga agarivorans</name>
    <dbReference type="NCBI Taxonomy" id="2726742"/>
    <lineage>
        <taxon>Bacteria</taxon>
        <taxon>Pseudomonadati</taxon>
        <taxon>Bacteroidota</taxon>
        <taxon>Cytophagia</taxon>
        <taxon>Cytophagales</taxon>
        <taxon>Flammeovirgaceae</taxon>
        <taxon>Flammeovirga</taxon>
    </lineage>
</organism>
<accession>A0A7X8SG61</accession>
<protein>
    <recommendedName>
        <fullName evidence="4">DUF3299 domain-containing protein</fullName>
    </recommendedName>
</protein>
<evidence type="ECO:0000256" key="1">
    <source>
        <dbReference type="SAM" id="SignalP"/>
    </source>
</evidence>
<keyword evidence="1" id="KW-0732">Signal</keyword>
<sequence length="148" mass="16696">MKLHTLFLVFTFILIQSVCSAQNTMDVWKTLGHVEMKTYMDETLGFEVSEPIFGGEVEMLDGSLITISGYILPVDSEDGTSILSYMAFANCFFCGNAGPETVMELDIPKKQSWVNKKVTVKGRLKLNRDDFYSLIYKLSDTVLIKVED</sequence>
<evidence type="ECO:0008006" key="4">
    <source>
        <dbReference type="Google" id="ProtNLM"/>
    </source>
</evidence>
<proteinExistence type="predicted"/>
<dbReference type="AlphaFoldDB" id="A0A7X8SG61"/>
<evidence type="ECO:0000313" key="2">
    <source>
        <dbReference type="EMBL" id="NLR89579.1"/>
    </source>
</evidence>
<dbReference type="EMBL" id="JABAIL010000001">
    <property type="protein sequence ID" value="NLR89579.1"/>
    <property type="molecule type" value="Genomic_DNA"/>
</dbReference>
<evidence type="ECO:0000313" key="3">
    <source>
        <dbReference type="Proteomes" id="UP000585050"/>
    </source>
</evidence>